<dbReference type="EMBL" id="LFMY01000004">
    <property type="protein sequence ID" value="OKL61042.1"/>
    <property type="molecule type" value="Genomic_DNA"/>
</dbReference>
<dbReference type="GeneID" id="31003595"/>
<feature type="compositionally biased region" description="Basic and acidic residues" evidence="1">
    <location>
        <begin position="420"/>
        <end position="431"/>
    </location>
</feature>
<dbReference type="Proteomes" id="UP000214365">
    <property type="component" value="Unassembled WGS sequence"/>
</dbReference>
<accession>A0A225AHW9</accession>
<feature type="compositionally biased region" description="Polar residues" evidence="1">
    <location>
        <begin position="249"/>
        <end position="258"/>
    </location>
</feature>
<feature type="compositionally biased region" description="Acidic residues" evidence="1">
    <location>
        <begin position="268"/>
        <end position="277"/>
    </location>
</feature>
<feature type="compositionally biased region" description="Basic and acidic residues" evidence="1">
    <location>
        <begin position="356"/>
        <end position="369"/>
    </location>
</feature>
<feature type="region of interest" description="Disordered" evidence="1">
    <location>
        <begin position="209"/>
        <end position="452"/>
    </location>
</feature>
<dbReference type="OrthoDB" id="5372734at2759"/>
<feature type="compositionally biased region" description="Polar residues" evidence="1">
    <location>
        <begin position="343"/>
        <end position="355"/>
    </location>
</feature>
<evidence type="ECO:0000313" key="2">
    <source>
        <dbReference type="EMBL" id="OKL61042.1"/>
    </source>
</evidence>
<proteinExistence type="predicted"/>
<reference evidence="2 3" key="1">
    <citation type="submission" date="2015-06" db="EMBL/GenBank/DDBJ databases">
        <title>Talaromyces atroroseus IBT 11181 draft genome.</title>
        <authorList>
            <person name="Rasmussen K.B."/>
            <person name="Rasmussen S."/>
            <person name="Petersen B."/>
            <person name="Sicheritz-Ponten T."/>
            <person name="Mortensen U.H."/>
            <person name="Thrane U."/>
        </authorList>
    </citation>
    <scope>NUCLEOTIDE SEQUENCE [LARGE SCALE GENOMIC DNA]</scope>
    <source>
        <strain evidence="2 3">IBT 11181</strain>
    </source>
</reference>
<keyword evidence="3" id="KW-1185">Reference proteome</keyword>
<protein>
    <submittedName>
        <fullName evidence="2">Uncharacterized protein</fullName>
    </submittedName>
</protein>
<gene>
    <name evidence="2" type="ORF">UA08_03840</name>
</gene>
<organism evidence="2 3">
    <name type="scientific">Talaromyces atroroseus</name>
    <dbReference type="NCBI Taxonomy" id="1441469"/>
    <lineage>
        <taxon>Eukaryota</taxon>
        <taxon>Fungi</taxon>
        <taxon>Dikarya</taxon>
        <taxon>Ascomycota</taxon>
        <taxon>Pezizomycotina</taxon>
        <taxon>Eurotiomycetes</taxon>
        <taxon>Eurotiomycetidae</taxon>
        <taxon>Eurotiales</taxon>
        <taxon>Trichocomaceae</taxon>
        <taxon>Talaromyces</taxon>
        <taxon>Talaromyces sect. Trachyspermi</taxon>
    </lineage>
</organism>
<sequence>MSDDEYYYDDDDDWYWYEDDCMGLGVSFYNMLYRDMFLTLVFLSQQDELAETAVHSPIMVEDPSLETVDTYSDWEYYSDDYYDDDPTIITKQKSEGGGESHKKKRKLSTLENIPSLSLGSSVVDYPTAMTSSFKGVLWRLPIKEDEKVELYEPGKGEKVALLSNWREVFKAPRYRKDWFANGPKTNGHENESQRVDKQDASVLLASTGESPEFGERNTNVEFSRYSPPPDAIENMDESISRQRVKHSQPDLTTKTTSHPLAETMFIADSEEEIDEEVPSPVAVAKVDVADEEDKENASTPEKEKQHPGKMSIRVEIPTLAAALKRDSANKSTPPCKRGRKPKSSSTTAATKPNATNDRRNKREVKHEQPASKPAQMPAKNGHSTAIKKRKKHSDLEELEQDDSSNKRRSKRVASSATNNNDKKAAQAELDKKRTRTASSTSSMEGCGKRRKV</sequence>
<evidence type="ECO:0000313" key="3">
    <source>
        <dbReference type="Proteomes" id="UP000214365"/>
    </source>
</evidence>
<dbReference type="RefSeq" id="XP_020121163.1">
    <property type="nucleotide sequence ID" value="XM_020266184.1"/>
</dbReference>
<dbReference type="AlphaFoldDB" id="A0A225AHW9"/>
<dbReference type="STRING" id="1441469.A0A225AHW9"/>
<name>A0A225AHW9_TALAT</name>
<comment type="caution">
    <text evidence="2">The sequence shown here is derived from an EMBL/GenBank/DDBJ whole genome shotgun (WGS) entry which is preliminary data.</text>
</comment>
<evidence type="ECO:0000256" key="1">
    <source>
        <dbReference type="SAM" id="MobiDB-lite"/>
    </source>
</evidence>